<dbReference type="Proteomes" id="UP000549052">
    <property type="component" value="Unassembled WGS sequence"/>
</dbReference>
<dbReference type="AlphaFoldDB" id="A0A839ECZ6"/>
<reference evidence="1 2" key="1">
    <citation type="submission" date="2020-07" db="EMBL/GenBank/DDBJ databases">
        <title>Genomic Encyclopedia of Type Strains, Phase IV (KMG-V): Genome sequencing to study the core and pangenomes of soil and plant-associated prokaryotes.</title>
        <authorList>
            <person name="Whitman W."/>
        </authorList>
    </citation>
    <scope>NUCLEOTIDE SEQUENCE [LARGE SCALE GENOMIC DNA]</scope>
    <source>
        <strain evidence="1 2">AN3</strain>
    </source>
</reference>
<sequence>MRGSDYNAILLVKAVKGHPVGNGYTNVSISGKTVRIQEANKDDALKWFGAWAATIIDGSSNCDSNTVLVPIPNSSTVVGGPNTFRTAVIAQAIKVACSTPTVVAPYLKWDTARPRSTDGDSRRPELLFPHLVQEYQFPAGRIVLIDDVYTTGGHFIASTWRIEHWGRSVDMGICCGRTEHVQLDHPFKLEATDLAVPARV</sequence>
<evidence type="ECO:0000313" key="2">
    <source>
        <dbReference type="Proteomes" id="UP000549052"/>
    </source>
</evidence>
<accession>A0A839ECZ6</accession>
<protein>
    <recommendedName>
        <fullName evidence="3">Phosphoribosyltransferase</fullName>
    </recommendedName>
</protein>
<keyword evidence="2" id="KW-1185">Reference proteome</keyword>
<evidence type="ECO:0008006" key="3">
    <source>
        <dbReference type="Google" id="ProtNLM"/>
    </source>
</evidence>
<dbReference type="InterPro" id="IPR029057">
    <property type="entry name" value="PRTase-like"/>
</dbReference>
<gene>
    <name evidence="1" type="ORF">FHW16_001565</name>
</gene>
<dbReference type="EMBL" id="JACGXN010000001">
    <property type="protein sequence ID" value="MBA8877883.1"/>
    <property type="molecule type" value="Genomic_DNA"/>
</dbReference>
<organism evidence="1 2">
    <name type="scientific">Phyllobacterium myrsinacearum</name>
    <dbReference type="NCBI Taxonomy" id="28101"/>
    <lineage>
        <taxon>Bacteria</taxon>
        <taxon>Pseudomonadati</taxon>
        <taxon>Pseudomonadota</taxon>
        <taxon>Alphaproteobacteria</taxon>
        <taxon>Hyphomicrobiales</taxon>
        <taxon>Phyllobacteriaceae</taxon>
        <taxon>Phyllobacterium</taxon>
    </lineage>
</organism>
<proteinExistence type="predicted"/>
<comment type="caution">
    <text evidence="1">The sequence shown here is derived from an EMBL/GenBank/DDBJ whole genome shotgun (WGS) entry which is preliminary data.</text>
</comment>
<dbReference type="SUPFAM" id="SSF53271">
    <property type="entry name" value="PRTase-like"/>
    <property type="match status" value="1"/>
</dbReference>
<name>A0A839ECZ6_9HYPH</name>
<evidence type="ECO:0000313" key="1">
    <source>
        <dbReference type="EMBL" id="MBA8877883.1"/>
    </source>
</evidence>